<accession>A0ABT5YA21</accession>
<name>A0ABT5YA21_9GAMM</name>
<feature type="region of interest" description="Disordered" evidence="1">
    <location>
        <begin position="120"/>
        <end position="260"/>
    </location>
</feature>
<proteinExistence type="predicted"/>
<protein>
    <submittedName>
        <fullName evidence="4">Peptidoglycan-binding protein</fullName>
    </submittedName>
</protein>
<feature type="compositionally biased region" description="Polar residues" evidence="1">
    <location>
        <begin position="170"/>
        <end position="179"/>
    </location>
</feature>
<feature type="compositionally biased region" description="Acidic residues" evidence="1">
    <location>
        <begin position="130"/>
        <end position="142"/>
    </location>
</feature>
<evidence type="ECO:0000313" key="5">
    <source>
        <dbReference type="Proteomes" id="UP001143391"/>
    </source>
</evidence>
<dbReference type="Proteomes" id="UP001143391">
    <property type="component" value="Unassembled WGS sequence"/>
</dbReference>
<feature type="compositionally biased region" description="Acidic residues" evidence="1">
    <location>
        <begin position="180"/>
        <end position="193"/>
    </location>
</feature>
<dbReference type="RefSeq" id="WP_275706055.1">
    <property type="nucleotide sequence ID" value="NZ_JANCMW010000005.1"/>
</dbReference>
<dbReference type="InterPro" id="IPR036365">
    <property type="entry name" value="PGBD-like_sf"/>
</dbReference>
<dbReference type="EMBL" id="JANCMW010000005">
    <property type="protein sequence ID" value="MDF0750524.1"/>
    <property type="molecule type" value="Genomic_DNA"/>
</dbReference>
<feature type="signal peptide" evidence="2">
    <location>
        <begin position="1"/>
        <end position="26"/>
    </location>
</feature>
<evidence type="ECO:0000313" key="4">
    <source>
        <dbReference type="EMBL" id="MDF0750524.1"/>
    </source>
</evidence>
<feature type="compositionally biased region" description="Low complexity" evidence="1">
    <location>
        <begin position="144"/>
        <end position="159"/>
    </location>
</feature>
<keyword evidence="2" id="KW-0732">Signal</keyword>
<evidence type="ECO:0000256" key="1">
    <source>
        <dbReference type="SAM" id="MobiDB-lite"/>
    </source>
</evidence>
<evidence type="ECO:0000259" key="3">
    <source>
        <dbReference type="Pfam" id="PF01471"/>
    </source>
</evidence>
<evidence type="ECO:0000256" key="2">
    <source>
        <dbReference type="SAM" id="SignalP"/>
    </source>
</evidence>
<dbReference type="InterPro" id="IPR036366">
    <property type="entry name" value="PGBDSf"/>
</dbReference>
<dbReference type="InterPro" id="IPR002477">
    <property type="entry name" value="Peptidoglycan-bd-like"/>
</dbReference>
<sequence length="272" mass="28608">MSHSRFTRMSGPLVVAVASFCAVAQAGPVETIYAAENALYGAGYNIGKADGWMDNTLRTAIREYQSSNDKLQATGRLDPQTLSALGIAVTDNGTVSDNVVPNREAAMAALGMDEQRIGSATARRPVAEAPEPEALSDPEPEPEPVQVSQEEAEVEMAVADSQVPPASEPATENQETGSPTEDEVIVVEAEEPAPDPVANEAAEPTPKPEPQQATTSEDAPVEIATFEEPAEEPEPAQVVSSSTQTTSEPSAGTKSSGGFFSSIFDFLFGWLI</sequence>
<reference evidence="4" key="1">
    <citation type="submission" date="2022-07" db="EMBL/GenBank/DDBJ databases">
        <title>Marinobacter iranensis a new bacterium isolate from a hipersaline lake in Iran.</title>
        <authorList>
            <person name="Mohammad A.M.A."/>
            <person name="Cristina S.-P."/>
            <person name="Antonio V."/>
        </authorList>
    </citation>
    <scope>NUCLEOTIDE SEQUENCE</scope>
    <source>
        <strain evidence="4">71-i</strain>
    </source>
</reference>
<comment type="caution">
    <text evidence="4">The sequence shown here is derived from an EMBL/GenBank/DDBJ whole genome shotgun (WGS) entry which is preliminary data.</text>
</comment>
<dbReference type="Gene3D" id="1.10.101.10">
    <property type="entry name" value="PGBD-like superfamily/PGBD"/>
    <property type="match status" value="1"/>
</dbReference>
<dbReference type="SUPFAM" id="SSF47090">
    <property type="entry name" value="PGBD-like"/>
    <property type="match status" value="1"/>
</dbReference>
<gene>
    <name evidence="4" type="ORF">NLU14_09790</name>
</gene>
<feature type="compositionally biased region" description="Low complexity" evidence="1">
    <location>
        <begin position="235"/>
        <end position="260"/>
    </location>
</feature>
<organism evidence="4 5">
    <name type="scientific">Marinobacter iranensis</name>
    <dbReference type="NCBI Taxonomy" id="2962607"/>
    <lineage>
        <taxon>Bacteria</taxon>
        <taxon>Pseudomonadati</taxon>
        <taxon>Pseudomonadota</taxon>
        <taxon>Gammaproteobacteria</taxon>
        <taxon>Pseudomonadales</taxon>
        <taxon>Marinobacteraceae</taxon>
        <taxon>Marinobacter</taxon>
    </lineage>
</organism>
<feature type="chain" id="PRO_5047491770" evidence="2">
    <location>
        <begin position="27"/>
        <end position="272"/>
    </location>
</feature>
<feature type="domain" description="Peptidoglycan binding-like" evidence="3">
    <location>
        <begin position="32"/>
        <end position="85"/>
    </location>
</feature>
<keyword evidence="5" id="KW-1185">Reference proteome</keyword>
<dbReference type="Pfam" id="PF01471">
    <property type="entry name" value="PG_binding_1"/>
    <property type="match status" value="1"/>
</dbReference>